<reference evidence="1" key="1">
    <citation type="journal article" date="2015" name="Sci. Rep.">
        <title>The power of single molecule real-time sequencing technology in the de novo assembly of a eukaryotic genome.</title>
        <authorList>
            <person name="Sakai H."/>
            <person name="Naito K."/>
            <person name="Ogiso-Tanaka E."/>
            <person name="Takahashi Y."/>
            <person name="Iseki K."/>
            <person name="Muto C."/>
            <person name="Satou K."/>
            <person name="Teruya K."/>
            <person name="Shiroma A."/>
            <person name="Shimoji M."/>
            <person name="Hirano T."/>
            <person name="Itoh T."/>
            <person name="Kaga A."/>
            <person name="Tomooka N."/>
        </authorList>
    </citation>
    <scope>NUCLEOTIDE SEQUENCE</scope>
</reference>
<dbReference type="EMBL" id="AP017032">
    <property type="protein sequence ID" value="BAU03819.1"/>
    <property type="molecule type" value="Genomic_DNA"/>
</dbReference>
<name>A0A0S3TFC1_PHAAN</name>
<evidence type="ECO:0000313" key="1">
    <source>
        <dbReference type="EMBL" id="BAU03819.1"/>
    </source>
</evidence>
<gene>
    <name evidence="1" type="primary">Vigan.UMG190400</name>
    <name evidence="1" type="ORF">VIGAN_UM190400</name>
</gene>
<sequence length="124" mass="13719">MCWTESFMSCTSPSWMKISLLPRHLSFQPATASACSCVLELPSSFMSQVVASIHVQLLSSSLLVRDASEKACMDGSGCGWTCASFKGRKLFNFQPRHHFSLYIYLLLIFQSESALSFHGRGKAA</sequence>
<protein>
    <submittedName>
        <fullName evidence="1">Uncharacterized protein</fullName>
    </submittedName>
</protein>
<accession>A0A0S3TFC1</accession>
<organism evidence="1">
    <name type="scientific">Vigna angularis var. angularis</name>
    <dbReference type="NCBI Taxonomy" id="157739"/>
    <lineage>
        <taxon>Eukaryota</taxon>
        <taxon>Viridiplantae</taxon>
        <taxon>Streptophyta</taxon>
        <taxon>Embryophyta</taxon>
        <taxon>Tracheophyta</taxon>
        <taxon>Spermatophyta</taxon>
        <taxon>Magnoliopsida</taxon>
        <taxon>eudicotyledons</taxon>
        <taxon>Gunneridae</taxon>
        <taxon>Pentapetalae</taxon>
        <taxon>rosids</taxon>
        <taxon>fabids</taxon>
        <taxon>Fabales</taxon>
        <taxon>Fabaceae</taxon>
        <taxon>Papilionoideae</taxon>
        <taxon>50 kb inversion clade</taxon>
        <taxon>NPAAA clade</taxon>
        <taxon>indigoferoid/millettioid clade</taxon>
        <taxon>Phaseoleae</taxon>
        <taxon>Vigna</taxon>
    </lineage>
</organism>
<dbReference type="AlphaFoldDB" id="A0A0S3TFC1"/>
<proteinExistence type="predicted"/>